<evidence type="ECO:0000259" key="1">
    <source>
        <dbReference type="Pfam" id="PF09851"/>
    </source>
</evidence>
<reference evidence="2" key="1">
    <citation type="submission" date="2020-06" db="EMBL/GenBank/DDBJ databases">
        <authorList>
            <consortium name="Plant Systems Biology data submission"/>
        </authorList>
    </citation>
    <scope>NUCLEOTIDE SEQUENCE</scope>
    <source>
        <strain evidence="2">D6</strain>
    </source>
</reference>
<feature type="domain" description="SHOCT" evidence="1">
    <location>
        <begin position="182"/>
        <end position="208"/>
    </location>
</feature>
<protein>
    <recommendedName>
        <fullName evidence="1">SHOCT domain-containing protein</fullName>
    </recommendedName>
</protein>
<keyword evidence="3" id="KW-1185">Reference proteome</keyword>
<dbReference type="Proteomes" id="UP001153069">
    <property type="component" value="Unassembled WGS sequence"/>
</dbReference>
<accession>A0A9N8DKI3</accession>
<gene>
    <name evidence="2" type="ORF">SEMRO_130_G062080.1</name>
</gene>
<dbReference type="InterPro" id="IPR018649">
    <property type="entry name" value="SHOCT"/>
</dbReference>
<dbReference type="Pfam" id="PF09851">
    <property type="entry name" value="SHOCT"/>
    <property type="match status" value="1"/>
</dbReference>
<organism evidence="2 3">
    <name type="scientific">Seminavis robusta</name>
    <dbReference type="NCBI Taxonomy" id="568900"/>
    <lineage>
        <taxon>Eukaryota</taxon>
        <taxon>Sar</taxon>
        <taxon>Stramenopiles</taxon>
        <taxon>Ochrophyta</taxon>
        <taxon>Bacillariophyta</taxon>
        <taxon>Bacillariophyceae</taxon>
        <taxon>Bacillariophycidae</taxon>
        <taxon>Naviculales</taxon>
        <taxon>Naviculaceae</taxon>
        <taxon>Seminavis</taxon>
    </lineage>
</organism>
<sequence>MSSFDLKPQSHIGITTVPENIVMTVPRNHVPVLLEGRVPLHVWMDTYDKVLERYLEITGAISPAMLIPCFVCCFFPKLVSIARDSQNAWLRLVKEQAEVYRKYGIQVTLAKELSSFGAGSDRDMQNATVGLHFDIGRAPAMQEPTRATMPVVTAIPVASRANKGHLPSTFIPPSQQVDITSQLTQLAGLHKDGAITDAEYQQAKRQLLNPGRENY</sequence>
<proteinExistence type="predicted"/>
<name>A0A9N8DKI3_9STRA</name>
<evidence type="ECO:0000313" key="2">
    <source>
        <dbReference type="EMBL" id="CAB9502220.1"/>
    </source>
</evidence>
<dbReference type="EMBL" id="CAICTM010000129">
    <property type="protein sequence ID" value="CAB9502220.1"/>
    <property type="molecule type" value="Genomic_DNA"/>
</dbReference>
<dbReference type="AlphaFoldDB" id="A0A9N8DKI3"/>
<evidence type="ECO:0000313" key="3">
    <source>
        <dbReference type="Proteomes" id="UP001153069"/>
    </source>
</evidence>
<comment type="caution">
    <text evidence="2">The sequence shown here is derived from an EMBL/GenBank/DDBJ whole genome shotgun (WGS) entry which is preliminary data.</text>
</comment>